<gene>
    <name evidence="1" type="ORF">PM006_15195</name>
</gene>
<evidence type="ECO:0008006" key="3">
    <source>
        <dbReference type="Google" id="ProtNLM"/>
    </source>
</evidence>
<dbReference type="GeneID" id="57969837"/>
<organism evidence="1 2">
    <name type="scientific">Clostridium symbiosum</name>
    <name type="common">Bacteroides symbiosus</name>
    <dbReference type="NCBI Taxonomy" id="1512"/>
    <lineage>
        <taxon>Bacteria</taxon>
        <taxon>Bacillati</taxon>
        <taxon>Bacillota</taxon>
        <taxon>Clostridia</taxon>
        <taxon>Lachnospirales</taxon>
        <taxon>Lachnospiraceae</taxon>
        <taxon>Otoolea</taxon>
    </lineage>
</organism>
<evidence type="ECO:0000313" key="1">
    <source>
        <dbReference type="EMBL" id="MDB2001549.1"/>
    </source>
</evidence>
<dbReference type="RefSeq" id="WP_150028067.1">
    <property type="nucleotide sequence ID" value="NZ_CACRUA010000084.1"/>
</dbReference>
<dbReference type="Proteomes" id="UP001300871">
    <property type="component" value="Unassembled WGS sequence"/>
</dbReference>
<sequence length="230" mass="26612">MKVLFIGNSHTYFNDMPHLFSDMCRKAGEAETDVTMIAYSGRTLAWHEKEYFSVRFNLLYGNYDYCVIQQAAHPFPPEEETIPHAERLIKLCKSVGTAPVLYMTWAEKEKPENQRNMIDTYTKLANETGTLLAPIGRIWAKIRERYPDIELYYRDGQHASVYGDYLIAATFFAVIAKGDVSKLDDMALDFAKGMVLDFEKPRVIEDKESIGCRLEEEKCRRINRTIKEIL</sequence>
<dbReference type="InterPro" id="IPR036514">
    <property type="entry name" value="SGNH_hydro_sf"/>
</dbReference>
<proteinExistence type="predicted"/>
<name>A0AAW6AYW2_CLOSY</name>
<reference evidence="1" key="1">
    <citation type="submission" date="2023-01" db="EMBL/GenBank/DDBJ databases">
        <title>Human gut microbiome strain richness.</title>
        <authorList>
            <person name="Chen-Liaw A."/>
        </authorList>
    </citation>
    <scope>NUCLEOTIDE SEQUENCE</scope>
    <source>
        <strain evidence="1">B1_m1001713B170214d0_201011</strain>
    </source>
</reference>
<evidence type="ECO:0000313" key="2">
    <source>
        <dbReference type="Proteomes" id="UP001300871"/>
    </source>
</evidence>
<dbReference type="SUPFAM" id="SSF52266">
    <property type="entry name" value="SGNH hydrolase"/>
    <property type="match status" value="1"/>
</dbReference>
<dbReference type="Gene3D" id="3.40.50.1110">
    <property type="entry name" value="SGNH hydrolase"/>
    <property type="match status" value="1"/>
</dbReference>
<comment type="caution">
    <text evidence="1">The sequence shown here is derived from an EMBL/GenBank/DDBJ whole genome shotgun (WGS) entry which is preliminary data.</text>
</comment>
<dbReference type="AlphaFoldDB" id="A0AAW6AYW2"/>
<accession>A0AAW6AYW2</accession>
<protein>
    <recommendedName>
        <fullName evidence="3">SGNH/GDSL hydrolase family protein</fullName>
    </recommendedName>
</protein>
<dbReference type="EMBL" id="JAQLGM010000042">
    <property type="protein sequence ID" value="MDB2001549.1"/>
    <property type="molecule type" value="Genomic_DNA"/>
</dbReference>